<dbReference type="Proteomes" id="UP001596978">
    <property type="component" value="Unassembled WGS sequence"/>
</dbReference>
<feature type="chain" id="PRO_5047344042" evidence="1">
    <location>
        <begin position="21"/>
        <end position="207"/>
    </location>
</feature>
<accession>A0ABW3CYC9</accession>
<sequence>MMKRKVLYRSVSLLVIAAMAALFMGCKTTASSTKMEDNASFNEVVALINSGSYELEVNAVLPFNSYATTQVVNAIMLPYTGNSAARINVQGQNNFLNYNGEEVAADLPYFGEQRLAGRAYGVNTDGGINFKTAPEDYEIVVNEKKKRVVITFNAEDTNLTTENYDVTIVAFANGNAELVIFSSHRDNIRYMGKLVALAEDEDKKINE</sequence>
<keyword evidence="3" id="KW-1185">Reference proteome</keyword>
<comment type="caution">
    <text evidence="2">The sequence shown here is derived from an EMBL/GenBank/DDBJ whole genome shotgun (WGS) entry which is preliminary data.</text>
</comment>
<evidence type="ECO:0000313" key="3">
    <source>
        <dbReference type="Proteomes" id="UP001596978"/>
    </source>
</evidence>
<proteinExistence type="predicted"/>
<name>A0ABW3CYC9_9FLAO</name>
<keyword evidence="1" id="KW-0732">Signal</keyword>
<evidence type="ECO:0000256" key="1">
    <source>
        <dbReference type="SAM" id="SignalP"/>
    </source>
</evidence>
<feature type="signal peptide" evidence="1">
    <location>
        <begin position="1"/>
        <end position="20"/>
    </location>
</feature>
<dbReference type="Gene3D" id="2.40.128.410">
    <property type="match status" value="1"/>
</dbReference>
<organism evidence="2 3">
    <name type="scientific">Sungkyunkwania multivorans</name>
    <dbReference type="NCBI Taxonomy" id="1173618"/>
    <lineage>
        <taxon>Bacteria</taxon>
        <taxon>Pseudomonadati</taxon>
        <taxon>Bacteroidota</taxon>
        <taxon>Flavobacteriia</taxon>
        <taxon>Flavobacteriales</taxon>
        <taxon>Flavobacteriaceae</taxon>
        <taxon>Sungkyunkwania</taxon>
    </lineage>
</organism>
<dbReference type="EMBL" id="JBHTJH010000004">
    <property type="protein sequence ID" value="MFD0862095.1"/>
    <property type="molecule type" value="Genomic_DNA"/>
</dbReference>
<dbReference type="Pfam" id="PF14059">
    <property type="entry name" value="DUF4251"/>
    <property type="match status" value="1"/>
</dbReference>
<evidence type="ECO:0000313" key="2">
    <source>
        <dbReference type="EMBL" id="MFD0862095.1"/>
    </source>
</evidence>
<gene>
    <name evidence="2" type="ORF">ACFQ1M_07735</name>
</gene>
<dbReference type="InterPro" id="IPR025347">
    <property type="entry name" value="DUF4251"/>
</dbReference>
<dbReference type="PROSITE" id="PS51257">
    <property type="entry name" value="PROKAR_LIPOPROTEIN"/>
    <property type="match status" value="1"/>
</dbReference>
<protein>
    <submittedName>
        <fullName evidence="2">DUF4251 domain-containing protein</fullName>
    </submittedName>
</protein>
<reference evidence="3" key="1">
    <citation type="journal article" date="2019" name="Int. J. Syst. Evol. Microbiol.">
        <title>The Global Catalogue of Microorganisms (GCM) 10K type strain sequencing project: providing services to taxonomists for standard genome sequencing and annotation.</title>
        <authorList>
            <consortium name="The Broad Institute Genomics Platform"/>
            <consortium name="The Broad Institute Genome Sequencing Center for Infectious Disease"/>
            <person name="Wu L."/>
            <person name="Ma J."/>
        </authorList>
    </citation>
    <scope>NUCLEOTIDE SEQUENCE [LARGE SCALE GENOMIC DNA]</scope>
    <source>
        <strain evidence="3">CCUG 62952</strain>
    </source>
</reference>